<evidence type="ECO:0000313" key="2">
    <source>
        <dbReference type="EMBL" id="MCG2591153.1"/>
    </source>
</evidence>
<feature type="signal peptide" evidence="1">
    <location>
        <begin position="1"/>
        <end position="25"/>
    </location>
</feature>
<evidence type="ECO:0000313" key="3">
    <source>
        <dbReference type="Proteomes" id="UP001165366"/>
    </source>
</evidence>
<evidence type="ECO:0000256" key="1">
    <source>
        <dbReference type="SAM" id="SignalP"/>
    </source>
</evidence>
<comment type="caution">
    <text evidence="2">The sequence shown here is derived from an EMBL/GenBank/DDBJ whole genome shotgun (WGS) entry which is preliminary data.</text>
</comment>
<dbReference type="RefSeq" id="WP_237856711.1">
    <property type="nucleotide sequence ID" value="NZ_JAKLWS010000125.1"/>
</dbReference>
<feature type="chain" id="PRO_5045994819" evidence="1">
    <location>
        <begin position="26"/>
        <end position="127"/>
    </location>
</feature>
<organism evidence="2 3">
    <name type="scientific">Rhodohalobacter sulfatireducens</name>
    <dbReference type="NCBI Taxonomy" id="2911366"/>
    <lineage>
        <taxon>Bacteria</taxon>
        <taxon>Pseudomonadati</taxon>
        <taxon>Balneolota</taxon>
        <taxon>Balneolia</taxon>
        <taxon>Balneolales</taxon>
        <taxon>Balneolaceae</taxon>
        <taxon>Rhodohalobacter</taxon>
    </lineage>
</organism>
<dbReference type="Proteomes" id="UP001165366">
    <property type="component" value="Unassembled WGS sequence"/>
</dbReference>
<name>A0ABS9KJX7_9BACT</name>
<proteinExistence type="predicted"/>
<keyword evidence="1" id="KW-0732">Signal</keyword>
<gene>
    <name evidence="2" type="ORF">L6773_21490</name>
</gene>
<dbReference type="EMBL" id="JAKLWS010000125">
    <property type="protein sequence ID" value="MCG2591153.1"/>
    <property type="molecule type" value="Genomic_DNA"/>
</dbReference>
<reference evidence="2" key="2">
    <citation type="submission" date="2024-05" db="EMBL/GenBank/DDBJ databases">
        <title>Rhodohalobacter halophilus gen. nov., sp. nov., a moderately halophilic member of the family Balneolaceae.</title>
        <authorList>
            <person name="Xia J."/>
        </authorList>
    </citation>
    <scope>NUCLEOTIDE SEQUENCE</scope>
    <source>
        <strain evidence="2">WB101</strain>
    </source>
</reference>
<reference evidence="2" key="1">
    <citation type="submission" date="2022-01" db="EMBL/GenBank/DDBJ databases">
        <authorList>
            <person name="Wang Y."/>
        </authorList>
    </citation>
    <scope>NUCLEOTIDE SEQUENCE</scope>
    <source>
        <strain evidence="2">WB101</strain>
    </source>
</reference>
<feature type="non-terminal residue" evidence="2">
    <location>
        <position position="127"/>
    </location>
</feature>
<sequence length="127" mass="14074">MKNVKTAILFIAAISVLIFTREAEAQSVIIMADNGQVVDCTEGSPPISDGVNNINTITEADYPYLKNVECLRNGYFSDYRNLNLKLRDVNRGHNDRFVLEGSGATIDVKATYDEEGNLVESTLIKKD</sequence>
<accession>A0ABS9KJX7</accession>
<keyword evidence="3" id="KW-1185">Reference proteome</keyword>
<protein>
    <submittedName>
        <fullName evidence="2">Uncharacterized protein</fullName>
    </submittedName>
</protein>